<feature type="non-terminal residue" evidence="1">
    <location>
        <position position="81"/>
    </location>
</feature>
<evidence type="ECO:0000313" key="2">
    <source>
        <dbReference type="Proteomes" id="UP001595075"/>
    </source>
</evidence>
<organism evidence="1 2">
    <name type="scientific">Oculimacula yallundae</name>
    <dbReference type="NCBI Taxonomy" id="86028"/>
    <lineage>
        <taxon>Eukaryota</taxon>
        <taxon>Fungi</taxon>
        <taxon>Dikarya</taxon>
        <taxon>Ascomycota</taxon>
        <taxon>Pezizomycotina</taxon>
        <taxon>Leotiomycetes</taxon>
        <taxon>Helotiales</taxon>
        <taxon>Ploettnerulaceae</taxon>
        <taxon>Oculimacula</taxon>
    </lineage>
</organism>
<keyword evidence="2" id="KW-1185">Reference proteome</keyword>
<sequence>MRIEQAIDNGEIHKSKYDLPTSRRDGLELMVRLLKQCHLSELEAGNEDVYSMSNIQDTEIAIREFYSYTERNPSDLTCKFV</sequence>
<gene>
    <name evidence="1" type="ORF">VTL71DRAFT_3111</name>
</gene>
<comment type="caution">
    <text evidence="1">The sequence shown here is derived from an EMBL/GenBank/DDBJ whole genome shotgun (WGS) entry which is preliminary data.</text>
</comment>
<proteinExistence type="predicted"/>
<protein>
    <submittedName>
        <fullName evidence="1">Uncharacterized protein</fullName>
    </submittedName>
</protein>
<dbReference type="EMBL" id="JAZHXI010000012">
    <property type="protein sequence ID" value="KAL2065441.1"/>
    <property type="molecule type" value="Genomic_DNA"/>
</dbReference>
<evidence type="ECO:0000313" key="1">
    <source>
        <dbReference type="EMBL" id="KAL2065441.1"/>
    </source>
</evidence>
<dbReference type="Proteomes" id="UP001595075">
    <property type="component" value="Unassembled WGS sequence"/>
</dbReference>
<accession>A0ABR4C697</accession>
<name>A0ABR4C697_9HELO</name>
<reference evidence="1 2" key="1">
    <citation type="journal article" date="2024" name="Commun. Biol.">
        <title>Comparative genomic analysis of thermophilic fungi reveals convergent evolutionary adaptations and gene losses.</title>
        <authorList>
            <person name="Steindorff A.S."/>
            <person name="Aguilar-Pontes M.V."/>
            <person name="Robinson A.J."/>
            <person name="Andreopoulos B."/>
            <person name="LaButti K."/>
            <person name="Kuo A."/>
            <person name="Mondo S."/>
            <person name="Riley R."/>
            <person name="Otillar R."/>
            <person name="Haridas S."/>
            <person name="Lipzen A."/>
            <person name="Grimwood J."/>
            <person name="Schmutz J."/>
            <person name="Clum A."/>
            <person name="Reid I.D."/>
            <person name="Moisan M.C."/>
            <person name="Butler G."/>
            <person name="Nguyen T.T.M."/>
            <person name="Dewar K."/>
            <person name="Conant G."/>
            <person name="Drula E."/>
            <person name="Henrissat B."/>
            <person name="Hansel C."/>
            <person name="Singer S."/>
            <person name="Hutchinson M.I."/>
            <person name="de Vries R.P."/>
            <person name="Natvig D.O."/>
            <person name="Powell A.J."/>
            <person name="Tsang A."/>
            <person name="Grigoriev I.V."/>
        </authorList>
    </citation>
    <scope>NUCLEOTIDE SEQUENCE [LARGE SCALE GENOMIC DNA]</scope>
    <source>
        <strain evidence="1 2">CBS 494.80</strain>
    </source>
</reference>